<feature type="compositionally biased region" description="Polar residues" evidence="3">
    <location>
        <begin position="781"/>
        <end position="791"/>
    </location>
</feature>
<dbReference type="SUPFAM" id="SSF48452">
    <property type="entry name" value="TPR-like"/>
    <property type="match status" value="1"/>
</dbReference>
<evidence type="ECO:0000256" key="4">
    <source>
        <dbReference type="SAM" id="SignalP"/>
    </source>
</evidence>
<feature type="repeat" description="TPR" evidence="1">
    <location>
        <begin position="1108"/>
        <end position="1141"/>
    </location>
</feature>
<feature type="coiled-coil region" evidence="2">
    <location>
        <begin position="58"/>
        <end position="85"/>
    </location>
</feature>
<name>A0A9Q1BFU0_HOLLE</name>
<feature type="chain" id="PRO_5040263384" evidence="4">
    <location>
        <begin position="25"/>
        <end position="1171"/>
    </location>
</feature>
<feature type="signal peptide" evidence="4">
    <location>
        <begin position="1"/>
        <end position="24"/>
    </location>
</feature>
<dbReference type="Proteomes" id="UP001152320">
    <property type="component" value="Chromosome 19"/>
</dbReference>
<proteinExistence type="predicted"/>
<dbReference type="PROSITE" id="PS50005">
    <property type="entry name" value="TPR"/>
    <property type="match status" value="3"/>
</dbReference>
<keyword evidence="2" id="KW-0175">Coiled coil</keyword>
<dbReference type="GO" id="GO:0015629">
    <property type="term" value="C:actin cytoskeleton"/>
    <property type="evidence" value="ECO:0007669"/>
    <property type="project" value="TreeGrafter"/>
</dbReference>
<keyword evidence="1" id="KW-0802">TPR repeat</keyword>
<sequence length="1171" mass="131747">MATDIDKMLVAVLAILAAFDPVKSTTHWVVTEDGMITQQLDSAFNMKEPYNLIAVLQQERRTEEVLRLQRDLERHKKEIEANEDDTDMEEKFLRSDPDCVEAGRPLTEFELYVSTAISLDNKGISVADCLNIKVNESKKFHRPNCTKVYDLPFTMHGYDHLESIQERHNLSNHPEPELSYLLPQQDTLERIGHVLSKALAKNKTSWVLYDIAGYFWRIKGNSKEVIECSRRALHFSTHKDKNIALLNMANVLHRSHQSADAAILVQSAMESGEDLEVLFFMLGNVLAEKGDYNKSAECFAETAERNPNLGAAHFRKHAVLCHQKLKAALEAQHVSVQKALVELQDYQRKQQHFHEIEQRVLNSQKKPDEQFEANLSYQRQRFLQEMGENPHCEVSELGSGAQFLMCRREAITESGIFGVPADEEMEIEVSDSTMIVNSCIPAGKGVSMNEQNFCIEMRHFNNFELMCFNVSNETPYLDISSDSPLDEGEKTNVPIWLQDNWPSMTDCQTIGYELPNWRSVGQTFRVPRKDTESLEHLLRRPLSEIADREIVKPYCGNLQGMKGKETAMDFVDGINQRELLPNYRVARFFKKDLHPFCDTHKINLNQLEYRISVGLEELKETTGQWLAYTVAALYWREMNNNHEAIECLRPALVFAPVEEADVPLVNAALIMMSVAKSLDALQLLRMALVVNTSEPFTHFSLGNAWSSLESYQQAIQEYTTALNLDPNLKEALETLGKVKCYLKATENGGPKDGENGEPYDDNNAPSSISVTQLDDGPVQGTDGSTPITDGNIQRESRTICYRVDGKEQCQVEVRTREYIPKEGGENHPCHVDGAAGPDGDPRCQVKVQGPPQDSNGDGAEGIPHQVHQRKVVNISGKQPGKITVNLKQVPSSGTIPSSAYGPHIPSVPAPDVDIFKLLEANHLSWPSPEECQHFKRLNLRAFYSTWLAVTAKNIKIEDHIDFSSSLPGEILLPECPQDFPSSLHTMDHLDGMKRREHLDYAAEQGLREVLQNINGDSISTQEAGSRIAMALKNNPESWVVSNMAALYWRVEGSAARALDCLRHALHYSPNDQKDIALISTANVYHRAGLLEDGITVAKMAVDIAPTLVINHFTLANLYSAKGLFDKAIDLYESSLRLQSEFQPAVERLKTIQCNILQIAEKEGKFPARSEN</sequence>
<dbReference type="GO" id="GO:0005737">
    <property type="term" value="C:cytoplasm"/>
    <property type="evidence" value="ECO:0007669"/>
    <property type="project" value="TreeGrafter"/>
</dbReference>
<accession>A0A9Q1BFU0</accession>
<dbReference type="PANTHER" id="PTHR16091">
    <property type="entry name" value="TTC17 PROTEIN"/>
    <property type="match status" value="1"/>
</dbReference>
<keyword evidence="6" id="KW-1185">Reference proteome</keyword>
<dbReference type="InterPro" id="IPR019734">
    <property type="entry name" value="TPR_rpt"/>
</dbReference>
<protein>
    <submittedName>
        <fullName evidence="5">Tetratricopeptide repeat protein 17</fullName>
    </submittedName>
</protein>
<reference evidence="5" key="1">
    <citation type="submission" date="2021-10" db="EMBL/GenBank/DDBJ databases">
        <title>Tropical sea cucumber genome reveals ecological adaptation and Cuvierian tubules defense mechanism.</title>
        <authorList>
            <person name="Chen T."/>
        </authorList>
    </citation>
    <scope>NUCLEOTIDE SEQUENCE</scope>
    <source>
        <strain evidence="5">Nanhai2018</strain>
        <tissue evidence="5">Muscle</tissue>
    </source>
</reference>
<feature type="repeat" description="TPR" evidence="1">
    <location>
        <begin position="695"/>
        <end position="728"/>
    </location>
</feature>
<dbReference type="Pfam" id="PF13176">
    <property type="entry name" value="TPR_7"/>
    <property type="match status" value="1"/>
</dbReference>
<feature type="repeat" description="TPR" evidence="1">
    <location>
        <begin position="276"/>
        <end position="309"/>
    </location>
</feature>
<dbReference type="InterPro" id="IPR011990">
    <property type="entry name" value="TPR-like_helical_dom_sf"/>
</dbReference>
<evidence type="ECO:0000256" key="1">
    <source>
        <dbReference type="PROSITE-ProRule" id="PRU00339"/>
    </source>
</evidence>
<dbReference type="InterPro" id="IPR052630">
    <property type="entry name" value="TTC17"/>
</dbReference>
<dbReference type="SMART" id="SM00028">
    <property type="entry name" value="TPR"/>
    <property type="match status" value="7"/>
</dbReference>
<evidence type="ECO:0000256" key="2">
    <source>
        <dbReference type="SAM" id="Coils"/>
    </source>
</evidence>
<evidence type="ECO:0000256" key="3">
    <source>
        <dbReference type="SAM" id="MobiDB-lite"/>
    </source>
</evidence>
<feature type="region of interest" description="Disordered" evidence="3">
    <location>
        <begin position="746"/>
        <end position="792"/>
    </location>
</feature>
<comment type="caution">
    <text evidence="5">The sequence shown here is derived from an EMBL/GenBank/DDBJ whole genome shotgun (WGS) entry which is preliminary data.</text>
</comment>
<dbReference type="OrthoDB" id="2115703at2759"/>
<evidence type="ECO:0000313" key="6">
    <source>
        <dbReference type="Proteomes" id="UP001152320"/>
    </source>
</evidence>
<dbReference type="AlphaFoldDB" id="A0A9Q1BFU0"/>
<evidence type="ECO:0000313" key="5">
    <source>
        <dbReference type="EMBL" id="KAJ8024048.1"/>
    </source>
</evidence>
<feature type="compositionally biased region" description="Polar residues" evidence="3">
    <location>
        <begin position="763"/>
        <end position="772"/>
    </location>
</feature>
<dbReference type="GO" id="GO:0030041">
    <property type="term" value="P:actin filament polymerization"/>
    <property type="evidence" value="ECO:0007669"/>
    <property type="project" value="TreeGrafter"/>
</dbReference>
<dbReference type="PANTHER" id="PTHR16091:SF1">
    <property type="entry name" value="TETRATRICOPEPTIDE REPEAT PROTEIN 17"/>
    <property type="match status" value="1"/>
</dbReference>
<gene>
    <name evidence="5" type="ORF">HOLleu_36661</name>
</gene>
<organism evidence="5 6">
    <name type="scientific">Holothuria leucospilota</name>
    <name type="common">Black long sea cucumber</name>
    <name type="synonym">Mertensiothuria leucospilota</name>
    <dbReference type="NCBI Taxonomy" id="206669"/>
    <lineage>
        <taxon>Eukaryota</taxon>
        <taxon>Metazoa</taxon>
        <taxon>Echinodermata</taxon>
        <taxon>Eleutherozoa</taxon>
        <taxon>Echinozoa</taxon>
        <taxon>Holothuroidea</taxon>
        <taxon>Aspidochirotacea</taxon>
        <taxon>Aspidochirotida</taxon>
        <taxon>Holothuriidae</taxon>
        <taxon>Holothuria</taxon>
    </lineage>
</organism>
<keyword evidence="4" id="KW-0732">Signal</keyword>
<dbReference type="Gene3D" id="1.25.40.10">
    <property type="entry name" value="Tetratricopeptide repeat domain"/>
    <property type="match status" value="3"/>
</dbReference>
<dbReference type="EMBL" id="JAIZAY010000019">
    <property type="protein sequence ID" value="KAJ8024048.1"/>
    <property type="molecule type" value="Genomic_DNA"/>
</dbReference>